<reference evidence="2" key="1">
    <citation type="journal article" date="2020" name="Stud. Mycol.">
        <title>101 Dothideomycetes genomes: a test case for predicting lifestyles and emergence of pathogens.</title>
        <authorList>
            <person name="Haridas S."/>
            <person name="Albert R."/>
            <person name="Binder M."/>
            <person name="Bloem J."/>
            <person name="Labutti K."/>
            <person name="Salamov A."/>
            <person name="Andreopoulos B."/>
            <person name="Baker S."/>
            <person name="Barry K."/>
            <person name="Bills G."/>
            <person name="Bluhm B."/>
            <person name="Cannon C."/>
            <person name="Castanera R."/>
            <person name="Culley D."/>
            <person name="Daum C."/>
            <person name="Ezra D."/>
            <person name="Gonzalez J."/>
            <person name="Henrissat B."/>
            <person name="Kuo A."/>
            <person name="Liang C."/>
            <person name="Lipzen A."/>
            <person name="Lutzoni F."/>
            <person name="Magnuson J."/>
            <person name="Mondo S."/>
            <person name="Nolan M."/>
            <person name="Ohm R."/>
            <person name="Pangilinan J."/>
            <person name="Park H.-J."/>
            <person name="Ramirez L."/>
            <person name="Alfaro M."/>
            <person name="Sun H."/>
            <person name="Tritt A."/>
            <person name="Yoshinaga Y."/>
            <person name="Zwiers L.-H."/>
            <person name="Turgeon B."/>
            <person name="Goodwin S."/>
            <person name="Spatafora J."/>
            <person name="Crous P."/>
            <person name="Grigoriev I."/>
        </authorList>
    </citation>
    <scope>NUCLEOTIDE SEQUENCE</scope>
    <source>
        <strain evidence="2">CBS 133067</strain>
    </source>
</reference>
<protein>
    <submittedName>
        <fullName evidence="2">HET-domain-containing protein</fullName>
    </submittedName>
</protein>
<dbReference type="EMBL" id="ML978127">
    <property type="protein sequence ID" value="KAF2098255.1"/>
    <property type="molecule type" value="Genomic_DNA"/>
</dbReference>
<dbReference type="InterPro" id="IPR010730">
    <property type="entry name" value="HET"/>
</dbReference>
<evidence type="ECO:0000259" key="1">
    <source>
        <dbReference type="Pfam" id="PF06985"/>
    </source>
</evidence>
<dbReference type="Pfam" id="PF06985">
    <property type="entry name" value="HET"/>
    <property type="match status" value="1"/>
</dbReference>
<dbReference type="PANTHER" id="PTHR10622:SF10">
    <property type="entry name" value="HET DOMAIN-CONTAINING PROTEIN"/>
    <property type="match status" value="1"/>
</dbReference>
<name>A0A9P4IAZ3_9PEZI</name>
<sequence>MARQFGYRGTDVEKDVQEHLHKGKETFQSLQYVWLDTCCIDKNKVIKTDQAINSMFRWYQNAKVCYAYLGDVSNYESEWQEEMRNDDGLVQAAIGPFETSEWFKRGWTLQEPPARPNHFPYLIGLSFS</sequence>
<organism evidence="2 3">
    <name type="scientific">Rhizodiscina lignyota</name>
    <dbReference type="NCBI Taxonomy" id="1504668"/>
    <lineage>
        <taxon>Eukaryota</taxon>
        <taxon>Fungi</taxon>
        <taxon>Dikarya</taxon>
        <taxon>Ascomycota</taxon>
        <taxon>Pezizomycotina</taxon>
        <taxon>Dothideomycetes</taxon>
        <taxon>Pleosporomycetidae</taxon>
        <taxon>Aulographales</taxon>
        <taxon>Rhizodiscinaceae</taxon>
        <taxon>Rhizodiscina</taxon>
    </lineage>
</organism>
<dbReference type="AlphaFoldDB" id="A0A9P4IAZ3"/>
<comment type="caution">
    <text evidence="2">The sequence shown here is derived from an EMBL/GenBank/DDBJ whole genome shotgun (WGS) entry which is preliminary data.</text>
</comment>
<proteinExistence type="predicted"/>
<evidence type="ECO:0000313" key="3">
    <source>
        <dbReference type="Proteomes" id="UP000799772"/>
    </source>
</evidence>
<dbReference type="Proteomes" id="UP000799772">
    <property type="component" value="Unassembled WGS sequence"/>
</dbReference>
<feature type="domain" description="Heterokaryon incompatibility" evidence="1">
    <location>
        <begin position="10"/>
        <end position="111"/>
    </location>
</feature>
<gene>
    <name evidence="2" type="ORF">NA57DRAFT_57415</name>
</gene>
<accession>A0A9P4IAZ3</accession>
<keyword evidence="3" id="KW-1185">Reference proteome</keyword>
<dbReference type="OrthoDB" id="674604at2759"/>
<evidence type="ECO:0000313" key="2">
    <source>
        <dbReference type="EMBL" id="KAF2098255.1"/>
    </source>
</evidence>
<dbReference type="PANTHER" id="PTHR10622">
    <property type="entry name" value="HET DOMAIN-CONTAINING PROTEIN"/>
    <property type="match status" value="1"/>
</dbReference>